<proteinExistence type="predicted"/>
<sequence length="82" mass="9067">MKETALEKPQANPCYSWSRRIAVPPVVEQIIEDVVLSRHLSPPHPPQLYVTPADSGPALLQEALLRKVQPFSIREEGAPAMA</sequence>
<reference evidence="1" key="1">
    <citation type="journal article" date="2022" name="bioRxiv">
        <title>Sequencing and chromosome-scale assembly of the giantPleurodeles waltlgenome.</title>
        <authorList>
            <person name="Brown T."/>
            <person name="Elewa A."/>
            <person name="Iarovenko S."/>
            <person name="Subramanian E."/>
            <person name="Araus A.J."/>
            <person name="Petzold A."/>
            <person name="Susuki M."/>
            <person name="Suzuki K.-i.T."/>
            <person name="Hayashi T."/>
            <person name="Toyoda A."/>
            <person name="Oliveira C."/>
            <person name="Osipova E."/>
            <person name="Leigh N.D."/>
            <person name="Simon A."/>
            <person name="Yun M.H."/>
        </authorList>
    </citation>
    <scope>NUCLEOTIDE SEQUENCE</scope>
    <source>
        <strain evidence="1">20211129_DDA</strain>
        <tissue evidence="1">Liver</tissue>
    </source>
</reference>
<gene>
    <name evidence="1" type="ORF">NDU88_001453</name>
</gene>
<name>A0AAV7KPL2_PLEWA</name>
<comment type="caution">
    <text evidence="1">The sequence shown here is derived from an EMBL/GenBank/DDBJ whole genome shotgun (WGS) entry which is preliminary data.</text>
</comment>
<protein>
    <submittedName>
        <fullName evidence="1">Uncharacterized protein</fullName>
    </submittedName>
</protein>
<evidence type="ECO:0000313" key="2">
    <source>
        <dbReference type="Proteomes" id="UP001066276"/>
    </source>
</evidence>
<accession>A0AAV7KPL2</accession>
<dbReference type="Proteomes" id="UP001066276">
    <property type="component" value="Chromosome 12"/>
</dbReference>
<dbReference type="EMBL" id="JANPWB010000016">
    <property type="protein sequence ID" value="KAJ1081271.1"/>
    <property type="molecule type" value="Genomic_DNA"/>
</dbReference>
<organism evidence="1 2">
    <name type="scientific">Pleurodeles waltl</name>
    <name type="common">Iberian ribbed newt</name>
    <dbReference type="NCBI Taxonomy" id="8319"/>
    <lineage>
        <taxon>Eukaryota</taxon>
        <taxon>Metazoa</taxon>
        <taxon>Chordata</taxon>
        <taxon>Craniata</taxon>
        <taxon>Vertebrata</taxon>
        <taxon>Euteleostomi</taxon>
        <taxon>Amphibia</taxon>
        <taxon>Batrachia</taxon>
        <taxon>Caudata</taxon>
        <taxon>Salamandroidea</taxon>
        <taxon>Salamandridae</taxon>
        <taxon>Pleurodelinae</taxon>
        <taxon>Pleurodeles</taxon>
    </lineage>
</organism>
<dbReference type="AlphaFoldDB" id="A0AAV7KPL2"/>
<keyword evidence="2" id="KW-1185">Reference proteome</keyword>
<evidence type="ECO:0000313" key="1">
    <source>
        <dbReference type="EMBL" id="KAJ1081271.1"/>
    </source>
</evidence>